<sequence>MRNLKLILFLYLFAFIPSCMAQTVEREKAIHPGGDSEPAVIAAEIKAVKRHDKALLLVTFGSSWDAPHRTYRRMKEQFAQAFPDMDVYLSFTSGICRKRCAANGKGAFHGPEHWLQAFAKAGYRTVGVQSLHLIPGKEYHDVERTVDAFRKEPASSSRQMEIALAGPLLKTRDDVNRVAELLHARFRSEVEAGSVVVLMGHGKPEKYTVGDGNFRYTMMEESLQKMHPNYFVGTVDMEGNLVEDMIRRMQHGGHRSGRVICYPLLSVAGDHANNDMCGGEGEEAEEGSWRYELTLAGYACPLANCLIEGLADRREIVGHWIGQMRKALASLRK</sequence>
<keyword evidence="3" id="KW-1185">Reference proteome</keyword>
<proteinExistence type="predicted"/>
<accession>A0A5D3EBG8</accession>
<feature type="signal peptide" evidence="1">
    <location>
        <begin position="1"/>
        <end position="21"/>
    </location>
</feature>
<dbReference type="GO" id="GO:0016852">
    <property type="term" value="F:sirohydrochlorin cobaltochelatase activity"/>
    <property type="evidence" value="ECO:0007669"/>
    <property type="project" value="InterPro"/>
</dbReference>
<dbReference type="GO" id="GO:0019251">
    <property type="term" value="P:anaerobic cobalamin biosynthetic process"/>
    <property type="evidence" value="ECO:0007669"/>
    <property type="project" value="InterPro"/>
</dbReference>
<dbReference type="EMBL" id="VKLW01000019">
    <property type="protein sequence ID" value="TYK33158.1"/>
    <property type="molecule type" value="Genomic_DNA"/>
</dbReference>
<reference evidence="2 3" key="1">
    <citation type="submission" date="2019-07" db="EMBL/GenBank/DDBJ databases">
        <title>Draft Genome Sequences of Bacteroides pyogenes Strains Isolated from the Uterus Holstein Dairy Cows with Metritis.</title>
        <authorList>
            <person name="Cunha F."/>
            <person name="Galvao K.N."/>
            <person name="Jeon S.J."/>
            <person name="Jeong K.C."/>
        </authorList>
    </citation>
    <scope>NUCLEOTIDE SEQUENCE [LARGE SCALE GENOMIC DNA]</scope>
    <source>
        <strain evidence="2 3">KG-31</strain>
    </source>
</reference>
<name>A0A5D3EBG8_9BACE</name>
<dbReference type="AlphaFoldDB" id="A0A5D3EBG8"/>
<evidence type="ECO:0000313" key="3">
    <source>
        <dbReference type="Proteomes" id="UP000324383"/>
    </source>
</evidence>
<protein>
    <submittedName>
        <fullName evidence="2">Cobalt chelatase</fullName>
    </submittedName>
</protein>
<dbReference type="SUPFAM" id="SSF53800">
    <property type="entry name" value="Chelatase"/>
    <property type="match status" value="1"/>
</dbReference>
<evidence type="ECO:0000256" key="1">
    <source>
        <dbReference type="SAM" id="SignalP"/>
    </source>
</evidence>
<keyword evidence="1" id="KW-0732">Signal</keyword>
<dbReference type="Proteomes" id="UP000324383">
    <property type="component" value="Unassembled WGS sequence"/>
</dbReference>
<feature type="chain" id="PRO_5030116213" evidence="1">
    <location>
        <begin position="22"/>
        <end position="333"/>
    </location>
</feature>
<dbReference type="Pfam" id="PF06180">
    <property type="entry name" value="CbiK"/>
    <property type="match status" value="1"/>
</dbReference>
<gene>
    <name evidence="2" type="ORF">FNJ60_09220</name>
</gene>
<organism evidence="2 3">
    <name type="scientific">Bacteroides pyogenes</name>
    <dbReference type="NCBI Taxonomy" id="310300"/>
    <lineage>
        <taxon>Bacteria</taxon>
        <taxon>Pseudomonadati</taxon>
        <taxon>Bacteroidota</taxon>
        <taxon>Bacteroidia</taxon>
        <taxon>Bacteroidales</taxon>
        <taxon>Bacteroidaceae</taxon>
        <taxon>Bacteroides</taxon>
    </lineage>
</organism>
<dbReference type="Gene3D" id="3.40.50.1400">
    <property type="match status" value="2"/>
</dbReference>
<dbReference type="InterPro" id="IPR010388">
    <property type="entry name" value="Anaerobic_Co-chelatase"/>
</dbReference>
<comment type="caution">
    <text evidence="2">The sequence shown here is derived from an EMBL/GenBank/DDBJ whole genome shotgun (WGS) entry which is preliminary data.</text>
</comment>
<evidence type="ECO:0000313" key="2">
    <source>
        <dbReference type="EMBL" id="TYK33158.1"/>
    </source>
</evidence>